<evidence type="ECO:0000313" key="3">
    <source>
        <dbReference type="Proteomes" id="UP000546701"/>
    </source>
</evidence>
<reference evidence="2 3" key="1">
    <citation type="submission" date="2020-08" db="EMBL/GenBank/DDBJ databases">
        <title>Genomic Encyclopedia of Type Strains, Phase IV (KMG-IV): sequencing the most valuable type-strain genomes for metagenomic binning, comparative biology and taxonomic classification.</title>
        <authorList>
            <person name="Goeker M."/>
        </authorList>
    </citation>
    <scope>NUCLEOTIDE SEQUENCE [LARGE SCALE GENOMIC DNA]</scope>
    <source>
        <strain evidence="2 3">DSM 103336</strain>
    </source>
</reference>
<dbReference type="RefSeq" id="WP_157177002.1">
    <property type="nucleotide sequence ID" value="NZ_BMJP01000005.1"/>
</dbReference>
<gene>
    <name evidence="2" type="ORF">FHS99_002984</name>
</gene>
<accession>A0A7W9BUX5</accession>
<feature type="region of interest" description="Disordered" evidence="1">
    <location>
        <begin position="1"/>
        <end position="23"/>
    </location>
</feature>
<dbReference type="Proteomes" id="UP000546701">
    <property type="component" value="Unassembled WGS sequence"/>
</dbReference>
<comment type="caution">
    <text evidence="2">The sequence shown here is derived from an EMBL/GenBank/DDBJ whole genome shotgun (WGS) entry which is preliminary data.</text>
</comment>
<evidence type="ECO:0000256" key="1">
    <source>
        <dbReference type="SAM" id="MobiDB-lite"/>
    </source>
</evidence>
<proteinExistence type="predicted"/>
<organism evidence="2 3">
    <name type="scientific">Sphingomonas prati</name>
    <dbReference type="NCBI Taxonomy" id="1843237"/>
    <lineage>
        <taxon>Bacteria</taxon>
        <taxon>Pseudomonadati</taxon>
        <taxon>Pseudomonadota</taxon>
        <taxon>Alphaproteobacteria</taxon>
        <taxon>Sphingomonadales</taxon>
        <taxon>Sphingomonadaceae</taxon>
        <taxon>Sphingomonas</taxon>
    </lineage>
</organism>
<dbReference type="AlphaFoldDB" id="A0A7W9BUX5"/>
<dbReference type="EMBL" id="JACIJR010000007">
    <property type="protein sequence ID" value="MBB5730481.1"/>
    <property type="molecule type" value="Genomic_DNA"/>
</dbReference>
<protein>
    <submittedName>
        <fullName evidence="2">Uncharacterized protein</fullName>
    </submittedName>
</protein>
<name>A0A7W9BUX5_9SPHN</name>
<keyword evidence="3" id="KW-1185">Reference proteome</keyword>
<dbReference type="OrthoDB" id="7572551at2"/>
<evidence type="ECO:0000313" key="2">
    <source>
        <dbReference type="EMBL" id="MBB5730481.1"/>
    </source>
</evidence>
<sequence length="70" mass="7360">MSKSKGRTGAAGRANIAPPPTDAQIAAAQSEIVKCQSWLDELATGHPSAKVWRTRLRAAQAIVARAPRAP</sequence>